<protein>
    <recommendedName>
        <fullName evidence="4">Flagellar assembly T-like protein</fullName>
    </recommendedName>
</protein>
<dbReference type="RefSeq" id="WP_132873832.1">
    <property type="nucleotide sequence ID" value="NZ_SMGG01000004.1"/>
</dbReference>
<dbReference type="Gene3D" id="3.30.1660.40">
    <property type="entry name" value="FlgT, N-terminal domain"/>
    <property type="match status" value="1"/>
</dbReference>
<comment type="caution">
    <text evidence="2">The sequence shown here is derived from an EMBL/GenBank/DDBJ whole genome shotgun (WGS) entry which is preliminary data.</text>
</comment>
<proteinExistence type="predicted"/>
<reference evidence="2 3" key="1">
    <citation type="submission" date="2019-03" db="EMBL/GenBank/DDBJ databases">
        <title>Genomic Encyclopedia of Type Strains, Phase IV (KMG-IV): sequencing the most valuable type-strain genomes for metagenomic binning, comparative biology and taxonomic classification.</title>
        <authorList>
            <person name="Goeker M."/>
        </authorList>
    </citation>
    <scope>NUCLEOTIDE SEQUENCE [LARGE SCALE GENOMIC DNA]</scope>
    <source>
        <strain evidence="2 3">DSM 24984</strain>
    </source>
</reference>
<feature type="signal peptide" evidence="1">
    <location>
        <begin position="1"/>
        <end position="19"/>
    </location>
</feature>
<name>A0A4R1K9B1_9BACT</name>
<dbReference type="OrthoDB" id="5395723at2"/>
<keyword evidence="1" id="KW-0732">Signal</keyword>
<evidence type="ECO:0008006" key="4">
    <source>
        <dbReference type="Google" id="ProtNLM"/>
    </source>
</evidence>
<feature type="chain" id="PRO_5020385754" description="Flagellar assembly T-like protein" evidence="1">
    <location>
        <begin position="20"/>
        <end position="368"/>
    </location>
</feature>
<evidence type="ECO:0000313" key="2">
    <source>
        <dbReference type="EMBL" id="TCK60976.1"/>
    </source>
</evidence>
<keyword evidence="3" id="KW-1185">Reference proteome</keyword>
<sequence length="368" mass="39938">MKKLILCLMAMIFAVTAFANPVTVTGVGEADIMNGDKSSAKLQATARAKWAAMEAASGVRVKSETIVQNAVLVDEAIKNEVTGVILSYKVTGEEEDGQLYRVMISAVIAPEKAKQAMGAIAMNTSVAVMIPVVFPDKTVQETNVLTETVINELTANQLEVVDIFDADGTKVSELDKAMKTNNYMAMRAVASKYLSGTILIGKVDTVATAKEGSDIGYGVSLPFNVVTGRLSYRLLMQQGSGTKVLASDFLSARGMGATLEDATHQMMENMTKEVSTKLVSTVLEKIKGANNRTVSVQLVGKSTIEDLMDLKQLLSYTAWVLDVKDNGEDTLKVKYPEKALYLATSISSRPNYKIMRLNDYLIQVQKLY</sequence>
<dbReference type="InterPro" id="IPR038180">
    <property type="entry name" value="FlgT_N_sf"/>
</dbReference>
<gene>
    <name evidence="2" type="ORF">C8D98_1857</name>
</gene>
<evidence type="ECO:0000256" key="1">
    <source>
        <dbReference type="SAM" id="SignalP"/>
    </source>
</evidence>
<dbReference type="AlphaFoldDB" id="A0A4R1K9B1"/>
<accession>A0A4R1K9B1</accession>
<dbReference type="EMBL" id="SMGG01000004">
    <property type="protein sequence ID" value="TCK60976.1"/>
    <property type="molecule type" value="Genomic_DNA"/>
</dbReference>
<organism evidence="2 3">
    <name type="scientific">Seleniivibrio woodruffii</name>
    <dbReference type="NCBI Taxonomy" id="1078050"/>
    <lineage>
        <taxon>Bacteria</taxon>
        <taxon>Pseudomonadati</taxon>
        <taxon>Deferribacterota</taxon>
        <taxon>Deferribacteres</taxon>
        <taxon>Deferribacterales</taxon>
        <taxon>Geovibrionaceae</taxon>
        <taxon>Seleniivibrio</taxon>
    </lineage>
</organism>
<dbReference type="Proteomes" id="UP000294614">
    <property type="component" value="Unassembled WGS sequence"/>
</dbReference>
<evidence type="ECO:0000313" key="3">
    <source>
        <dbReference type="Proteomes" id="UP000294614"/>
    </source>
</evidence>